<protein>
    <submittedName>
        <fullName evidence="2">CcmD family protein</fullName>
    </submittedName>
</protein>
<accession>A0A3N0AD98</accession>
<dbReference type="EMBL" id="JACHYA010000001">
    <property type="protein sequence ID" value="MBB3170356.1"/>
    <property type="molecule type" value="Genomic_DNA"/>
</dbReference>
<feature type="transmembrane region" description="Helical" evidence="1">
    <location>
        <begin position="20"/>
        <end position="38"/>
    </location>
</feature>
<dbReference type="GeneID" id="93356116"/>
<dbReference type="AlphaFoldDB" id="A0A3N0AD98"/>
<reference evidence="3 4" key="1">
    <citation type="submission" date="2019-04" db="EMBL/GenBank/DDBJ databases">
        <title>Microbes associate with the intestines of laboratory mice.</title>
        <authorList>
            <person name="Navarre W."/>
            <person name="Wong E."/>
            <person name="Huang K.C."/>
            <person name="Tropini C."/>
            <person name="Ng K."/>
            <person name="Yu B."/>
        </authorList>
    </citation>
    <scope>NUCLEOTIDE SEQUENCE [LARGE SCALE GENOMIC DNA]</scope>
    <source>
        <strain evidence="3 4">NM48_B13</strain>
    </source>
</reference>
<dbReference type="Proteomes" id="UP000309454">
    <property type="component" value="Unassembled WGS sequence"/>
</dbReference>
<dbReference type="OrthoDB" id="3183314at2"/>
<dbReference type="RefSeq" id="WP_123184783.1">
    <property type="nucleotide sequence ID" value="NZ_CANPEU010000012.1"/>
</dbReference>
<evidence type="ECO:0000256" key="1">
    <source>
        <dbReference type="SAM" id="Phobius"/>
    </source>
</evidence>
<dbReference type="Proteomes" id="UP000530850">
    <property type="component" value="Unassembled WGS sequence"/>
</dbReference>
<evidence type="ECO:0000313" key="5">
    <source>
        <dbReference type="Proteomes" id="UP000530850"/>
    </source>
</evidence>
<sequence>MDPILAEIYSTILPSAPYVIAAYALIWVALLVYVLMIMRGTKKATAQIALLEEEVQEKLGKDE</sequence>
<keyword evidence="4" id="KW-1185">Reference proteome</keyword>
<evidence type="ECO:0000313" key="4">
    <source>
        <dbReference type="Proteomes" id="UP000309454"/>
    </source>
</evidence>
<evidence type="ECO:0000313" key="3">
    <source>
        <dbReference type="EMBL" id="TJW12407.1"/>
    </source>
</evidence>
<gene>
    <name evidence="3" type="ORF">E5982_02070</name>
    <name evidence="2" type="ORF">FHR31_000136</name>
</gene>
<evidence type="ECO:0000313" key="2">
    <source>
        <dbReference type="EMBL" id="MBB3170356.1"/>
    </source>
</evidence>
<name>A0A3N0AD98_9ACTN</name>
<reference evidence="2 5" key="2">
    <citation type="submission" date="2020-08" db="EMBL/GenBank/DDBJ databases">
        <title>Sequencing the genomes of 1000 actinobacteria strains.</title>
        <authorList>
            <person name="Klenk H.-P."/>
        </authorList>
    </citation>
    <scope>NUCLEOTIDE SEQUENCE [LARGE SCALE GENOMIC DNA]</scope>
    <source>
        <strain evidence="2 5">DSM 22242</strain>
    </source>
</reference>
<keyword evidence="1" id="KW-0472">Membrane</keyword>
<keyword evidence="1" id="KW-0812">Transmembrane</keyword>
<proteinExistence type="predicted"/>
<keyword evidence="1" id="KW-1133">Transmembrane helix</keyword>
<organism evidence="3 4">
    <name type="scientific">Parvibacter caecicola</name>
    <dbReference type="NCBI Taxonomy" id="747645"/>
    <lineage>
        <taxon>Bacteria</taxon>
        <taxon>Bacillati</taxon>
        <taxon>Actinomycetota</taxon>
        <taxon>Coriobacteriia</taxon>
        <taxon>Coriobacteriales</taxon>
        <taxon>Coriobacteriaceae</taxon>
        <taxon>Parvibacter</taxon>
    </lineage>
</organism>
<comment type="caution">
    <text evidence="3">The sequence shown here is derived from an EMBL/GenBank/DDBJ whole genome shotgun (WGS) entry which is preliminary data.</text>
</comment>
<dbReference type="EMBL" id="SSTM01000001">
    <property type="protein sequence ID" value="TJW12407.1"/>
    <property type="molecule type" value="Genomic_DNA"/>
</dbReference>